<dbReference type="EMBL" id="MT141337">
    <property type="protein sequence ID" value="QJA58722.1"/>
    <property type="molecule type" value="Genomic_DNA"/>
</dbReference>
<sequence>MSKELFIIRDTGRYRDLNMTVSSFYGGKKSGKMVQITQGLGLLPDEPGFIQLTMEDLECLLNKLSELKTKMSA</sequence>
<protein>
    <submittedName>
        <fullName evidence="1">Uncharacterized protein</fullName>
    </submittedName>
</protein>
<dbReference type="AlphaFoldDB" id="A0A6M3IQM4"/>
<evidence type="ECO:0000313" key="1">
    <source>
        <dbReference type="EMBL" id="QJA58722.1"/>
    </source>
</evidence>
<proteinExistence type="predicted"/>
<name>A0A6M3IQM4_9ZZZZ</name>
<gene>
    <name evidence="1" type="ORF">MM415B01412_0004</name>
</gene>
<accession>A0A6M3IQM4</accession>
<organism evidence="1">
    <name type="scientific">viral metagenome</name>
    <dbReference type="NCBI Taxonomy" id="1070528"/>
    <lineage>
        <taxon>unclassified sequences</taxon>
        <taxon>metagenomes</taxon>
        <taxon>organismal metagenomes</taxon>
    </lineage>
</organism>
<reference evidence="1" key="1">
    <citation type="submission" date="2020-03" db="EMBL/GenBank/DDBJ databases">
        <title>The deep terrestrial virosphere.</title>
        <authorList>
            <person name="Holmfeldt K."/>
            <person name="Nilsson E."/>
            <person name="Simone D."/>
            <person name="Lopez-Fernandez M."/>
            <person name="Wu X."/>
            <person name="de Brujin I."/>
            <person name="Lundin D."/>
            <person name="Andersson A."/>
            <person name="Bertilsson S."/>
            <person name="Dopson M."/>
        </authorList>
    </citation>
    <scope>NUCLEOTIDE SEQUENCE</scope>
    <source>
        <strain evidence="1">MM415B01412</strain>
    </source>
</reference>